<dbReference type="InterPro" id="IPR036465">
    <property type="entry name" value="vWFA_dom_sf"/>
</dbReference>
<keyword evidence="3" id="KW-1185">Reference proteome</keyword>
<evidence type="ECO:0000259" key="1">
    <source>
        <dbReference type="Pfam" id="PF01882"/>
    </source>
</evidence>
<protein>
    <recommendedName>
        <fullName evidence="1">DUF58 domain-containing protein</fullName>
    </recommendedName>
</protein>
<dbReference type="STRING" id="648782.SAMN04488554_2485"/>
<proteinExistence type="predicted"/>
<dbReference type="AlphaFoldDB" id="A0A1H5KYF2"/>
<dbReference type="OrthoDB" id="9776116at2"/>
<name>A0A1H5KYF2_9MICO</name>
<dbReference type="InterPro" id="IPR002881">
    <property type="entry name" value="DUF58"/>
</dbReference>
<feature type="domain" description="DUF58" evidence="1">
    <location>
        <begin position="44"/>
        <end position="216"/>
    </location>
</feature>
<evidence type="ECO:0000313" key="3">
    <source>
        <dbReference type="Proteomes" id="UP000199220"/>
    </source>
</evidence>
<dbReference type="PANTHER" id="PTHR33608">
    <property type="entry name" value="BLL2464 PROTEIN"/>
    <property type="match status" value="1"/>
</dbReference>
<evidence type="ECO:0000313" key="2">
    <source>
        <dbReference type="EMBL" id="SEE69111.1"/>
    </source>
</evidence>
<sequence>MASTSRLAKVRARLDLPTVRRASGLLEGRHRSIYSGHGQDFDEMAEYHMGDDVSDIDWKASASYGEPVIRRFVRDSNLAMVVAVDTGRNMGATAPDGGSKAEIAQFAAEIVCYLARSRGDTVALVAGDSERIVQIPARGGTQHMEMLLRRIEAMFEIDAPASDLNRVLDRILTWFNRRSLVVLITDEARPQAEHELGLKRLRTRHEVMVVQVGDALPTTFGDTPIDDVDRHLEIPEYLRSHQALDSEARAAAERRRQDVAAMLRRQGVEGVTANSEDELIDRLIDLLRRQRRVRR</sequence>
<dbReference type="Gene3D" id="3.40.50.410">
    <property type="entry name" value="von Willebrand factor, type A domain"/>
    <property type="match status" value="1"/>
</dbReference>
<gene>
    <name evidence="2" type="ORF">SAMN04488554_2485</name>
</gene>
<dbReference type="Pfam" id="PF01882">
    <property type="entry name" value="DUF58"/>
    <property type="match status" value="1"/>
</dbReference>
<organism evidence="2 3">
    <name type="scientific">Ruania alba</name>
    <dbReference type="NCBI Taxonomy" id="648782"/>
    <lineage>
        <taxon>Bacteria</taxon>
        <taxon>Bacillati</taxon>
        <taxon>Actinomycetota</taxon>
        <taxon>Actinomycetes</taxon>
        <taxon>Micrococcales</taxon>
        <taxon>Ruaniaceae</taxon>
        <taxon>Ruania</taxon>
    </lineage>
</organism>
<accession>A0A1H5KYF2</accession>
<dbReference type="RefSeq" id="WP_089773435.1">
    <property type="nucleotide sequence ID" value="NZ_FNTX01000002.1"/>
</dbReference>
<dbReference type="EMBL" id="FNTX01000002">
    <property type="protein sequence ID" value="SEE69111.1"/>
    <property type="molecule type" value="Genomic_DNA"/>
</dbReference>
<reference evidence="3" key="1">
    <citation type="submission" date="2016-10" db="EMBL/GenBank/DDBJ databases">
        <authorList>
            <person name="Varghese N."/>
            <person name="Submissions S."/>
        </authorList>
    </citation>
    <scope>NUCLEOTIDE SEQUENCE [LARGE SCALE GENOMIC DNA]</scope>
    <source>
        <strain evidence="3">DSM 21368</strain>
    </source>
</reference>
<dbReference type="SUPFAM" id="SSF53300">
    <property type="entry name" value="vWA-like"/>
    <property type="match status" value="1"/>
</dbReference>
<dbReference type="PANTHER" id="PTHR33608:SF6">
    <property type="entry name" value="BLL2464 PROTEIN"/>
    <property type="match status" value="1"/>
</dbReference>
<dbReference type="Proteomes" id="UP000199220">
    <property type="component" value="Unassembled WGS sequence"/>
</dbReference>